<evidence type="ECO:0000313" key="3">
    <source>
        <dbReference type="Proteomes" id="UP000799538"/>
    </source>
</evidence>
<dbReference type="AlphaFoldDB" id="A0A6A6GRM5"/>
<keyword evidence="3" id="KW-1185">Reference proteome</keyword>
<evidence type="ECO:0000313" key="2">
    <source>
        <dbReference type="EMBL" id="KAF2228248.1"/>
    </source>
</evidence>
<feature type="region of interest" description="Disordered" evidence="1">
    <location>
        <begin position="70"/>
        <end position="156"/>
    </location>
</feature>
<organism evidence="2 3">
    <name type="scientific">Elsinoe ampelina</name>
    <dbReference type="NCBI Taxonomy" id="302913"/>
    <lineage>
        <taxon>Eukaryota</taxon>
        <taxon>Fungi</taxon>
        <taxon>Dikarya</taxon>
        <taxon>Ascomycota</taxon>
        <taxon>Pezizomycotina</taxon>
        <taxon>Dothideomycetes</taxon>
        <taxon>Dothideomycetidae</taxon>
        <taxon>Myriangiales</taxon>
        <taxon>Elsinoaceae</taxon>
        <taxon>Elsinoe</taxon>
    </lineage>
</organism>
<name>A0A6A6GRM5_9PEZI</name>
<dbReference type="Proteomes" id="UP000799538">
    <property type="component" value="Unassembled WGS sequence"/>
</dbReference>
<protein>
    <submittedName>
        <fullName evidence="2">Uncharacterized protein</fullName>
    </submittedName>
</protein>
<gene>
    <name evidence="2" type="ORF">BDZ85DRAFT_13580</name>
</gene>
<feature type="compositionally biased region" description="Low complexity" evidence="1">
    <location>
        <begin position="79"/>
        <end position="96"/>
    </location>
</feature>
<reference evidence="3" key="1">
    <citation type="journal article" date="2020" name="Stud. Mycol.">
        <title>101 Dothideomycetes genomes: A test case for predicting lifestyles and emergence of pathogens.</title>
        <authorList>
            <person name="Haridas S."/>
            <person name="Albert R."/>
            <person name="Binder M."/>
            <person name="Bloem J."/>
            <person name="LaButti K."/>
            <person name="Salamov A."/>
            <person name="Andreopoulos B."/>
            <person name="Baker S."/>
            <person name="Barry K."/>
            <person name="Bills G."/>
            <person name="Bluhm B."/>
            <person name="Cannon C."/>
            <person name="Castanera R."/>
            <person name="Culley D."/>
            <person name="Daum C."/>
            <person name="Ezra D."/>
            <person name="Gonzalez J."/>
            <person name="Henrissat B."/>
            <person name="Kuo A."/>
            <person name="Liang C."/>
            <person name="Lipzen A."/>
            <person name="Lutzoni F."/>
            <person name="Magnuson J."/>
            <person name="Mondo S."/>
            <person name="Nolan M."/>
            <person name="Ohm R."/>
            <person name="Pangilinan J."/>
            <person name="Park H.-J."/>
            <person name="Ramirez L."/>
            <person name="Alfaro M."/>
            <person name="Sun H."/>
            <person name="Tritt A."/>
            <person name="Yoshinaga Y."/>
            <person name="Zwiers L.-H."/>
            <person name="Turgeon B."/>
            <person name="Goodwin S."/>
            <person name="Spatafora J."/>
            <person name="Crous P."/>
            <person name="Grigoriev I."/>
        </authorList>
    </citation>
    <scope>NUCLEOTIDE SEQUENCE [LARGE SCALE GENOMIC DNA]</scope>
    <source>
        <strain evidence="3">CECT 20119</strain>
    </source>
</reference>
<sequence>MKTSRTCNESFMATVTSRQRSLKWFILAGPRRDSGRRQDPYMESATSRLPCSPAKKCILTRVDRLQLWTASNSATNRLTPSSARRASPAVSATSTSLERLGVSSDCHSDEASSPFPKRNRSVSDRDATSNTMTNHHESDHRCSPSNSRSPPPLRHL</sequence>
<evidence type="ECO:0000256" key="1">
    <source>
        <dbReference type="SAM" id="MobiDB-lite"/>
    </source>
</evidence>
<proteinExistence type="predicted"/>
<accession>A0A6A6GRM5</accession>
<dbReference type="EMBL" id="ML992501">
    <property type="protein sequence ID" value="KAF2228248.1"/>
    <property type="molecule type" value="Genomic_DNA"/>
</dbReference>